<comment type="caution">
    <text evidence="2">The sequence shown here is derived from an EMBL/GenBank/DDBJ whole genome shotgun (WGS) entry which is preliminary data.</text>
</comment>
<organism evidence="2 3">
    <name type="scientific">Sphaerisporangium siamense</name>
    <dbReference type="NCBI Taxonomy" id="795645"/>
    <lineage>
        <taxon>Bacteria</taxon>
        <taxon>Bacillati</taxon>
        <taxon>Actinomycetota</taxon>
        <taxon>Actinomycetes</taxon>
        <taxon>Streptosporangiales</taxon>
        <taxon>Streptosporangiaceae</taxon>
        <taxon>Sphaerisporangium</taxon>
    </lineage>
</organism>
<protein>
    <submittedName>
        <fullName evidence="2">Uncharacterized protein</fullName>
    </submittedName>
</protein>
<evidence type="ECO:0000313" key="2">
    <source>
        <dbReference type="EMBL" id="MBB4703719.1"/>
    </source>
</evidence>
<keyword evidence="3" id="KW-1185">Reference proteome</keyword>
<name>A0A7W7GCP3_9ACTN</name>
<evidence type="ECO:0000313" key="3">
    <source>
        <dbReference type="Proteomes" id="UP000542210"/>
    </source>
</evidence>
<dbReference type="Proteomes" id="UP000542210">
    <property type="component" value="Unassembled WGS sequence"/>
</dbReference>
<proteinExistence type="predicted"/>
<dbReference type="EMBL" id="JACHND010000001">
    <property type="protein sequence ID" value="MBB4703719.1"/>
    <property type="molecule type" value="Genomic_DNA"/>
</dbReference>
<feature type="region of interest" description="Disordered" evidence="1">
    <location>
        <begin position="24"/>
        <end position="54"/>
    </location>
</feature>
<evidence type="ECO:0000256" key="1">
    <source>
        <dbReference type="SAM" id="MobiDB-lite"/>
    </source>
</evidence>
<accession>A0A7W7GCP3</accession>
<gene>
    <name evidence="2" type="ORF">BJ982_005263</name>
</gene>
<reference evidence="2 3" key="1">
    <citation type="submission" date="2020-08" db="EMBL/GenBank/DDBJ databases">
        <title>Sequencing the genomes of 1000 actinobacteria strains.</title>
        <authorList>
            <person name="Klenk H.-P."/>
        </authorList>
    </citation>
    <scope>NUCLEOTIDE SEQUENCE [LARGE SCALE GENOMIC DNA]</scope>
    <source>
        <strain evidence="2 3">DSM 45784</strain>
    </source>
</reference>
<dbReference type="AlphaFoldDB" id="A0A7W7GCP3"/>
<sequence length="86" mass="8462">MIASPALADCALLQPGVVVDGDAGELGQLFPPQPGHAAPAPGGDPGVLRGDGRAPGTQEVAEFAGLAGITLRVGWHDTSLAQAPDA</sequence>